<accession>A0A0W7XAQ6</accession>
<proteinExistence type="predicted"/>
<gene>
    <name evidence="2" type="ORF">AT728_04630</name>
</gene>
<keyword evidence="3" id="KW-1185">Reference proteome</keyword>
<feature type="compositionally biased region" description="Basic and acidic residues" evidence="1">
    <location>
        <begin position="99"/>
        <end position="110"/>
    </location>
</feature>
<dbReference type="STRING" id="1765722.AT728_04630"/>
<comment type="caution">
    <text evidence="2">The sequence shown here is derived from an EMBL/GenBank/DDBJ whole genome shotgun (WGS) entry which is preliminary data.</text>
</comment>
<reference evidence="2 3" key="1">
    <citation type="submission" date="2015-12" db="EMBL/GenBank/DDBJ databases">
        <title>Draft genome sequence of Streptomyces silvensis ATCC 53525, a producer of novel hormone antagonists.</title>
        <authorList>
            <person name="Johnston C.W."/>
            <person name="Li Y."/>
            <person name="Magarvey N.A."/>
        </authorList>
    </citation>
    <scope>NUCLEOTIDE SEQUENCE [LARGE SCALE GENOMIC DNA]</scope>
    <source>
        <strain evidence="2 3">ATCC 53525</strain>
    </source>
</reference>
<evidence type="ECO:0000313" key="3">
    <source>
        <dbReference type="Proteomes" id="UP000054804"/>
    </source>
</evidence>
<name>A0A0W7XAQ6_9ACTN</name>
<dbReference type="EMBL" id="LOCL01000026">
    <property type="protein sequence ID" value="KUF19651.1"/>
    <property type="molecule type" value="Genomic_DNA"/>
</dbReference>
<protein>
    <recommendedName>
        <fullName evidence="4">Glyoxalase</fullName>
    </recommendedName>
</protein>
<dbReference type="Proteomes" id="UP000054804">
    <property type="component" value="Unassembled WGS sequence"/>
</dbReference>
<dbReference type="InterPro" id="IPR029068">
    <property type="entry name" value="Glyas_Bleomycin-R_OHBP_Dase"/>
</dbReference>
<dbReference type="Gene3D" id="3.10.180.10">
    <property type="entry name" value="2,3-Dihydroxybiphenyl 1,2-Dioxygenase, domain 1"/>
    <property type="match status" value="1"/>
</dbReference>
<evidence type="ECO:0008006" key="4">
    <source>
        <dbReference type="Google" id="ProtNLM"/>
    </source>
</evidence>
<evidence type="ECO:0000313" key="2">
    <source>
        <dbReference type="EMBL" id="KUF19651.1"/>
    </source>
</evidence>
<feature type="region of interest" description="Disordered" evidence="1">
    <location>
        <begin position="76"/>
        <end position="116"/>
    </location>
</feature>
<sequence length="116" mass="12627">MTAFYERLQGTERDMYCTCPQREPTLAVVGSFLLVEGAEEVLAVLAPFRTTDGTLLVDSADAYPARLEAEGAEVVEPLHRVPTGSGSTARHPDGTVIEYAEHRPTPEKDQGLQMPP</sequence>
<dbReference type="SUPFAM" id="SSF54593">
    <property type="entry name" value="Glyoxalase/Bleomycin resistance protein/Dihydroxybiphenyl dioxygenase"/>
    <property type="match status" value="1"/>
</dbReference>
<dbReference type="AlphaFoldDB" id="A0A0W7XAQ6"/>
<evidence type="ECO:0000256" key="1">
    <source>
        <dbReference type="SAM" id="MobiDB-lite"/>
    </source>
</evidence>
<organism evidence="2 3">
    <name type="scientific">Streptomyces silvensis</name>
    <dbReference type="NCBI Taxonomy" id="1765722"/>
    <lineage>
        <taxon>Bacteria</taxon>
        <taxon>Bacillati</taxon>
        <taxon>Actinomycetota</taxon>
        <taxon>Actinomycetes</taxon>
        <taxon>Kitasatosporales</taxon>
        <taxon>Streptomycetaceae</taxon>
        <taxon>Streptomyces</taxon>
    </lineage>
</organism>